<keyword evidence="3" id="KW-1185">Reference proteome</keyword>
<sequence length="207" mass="22928">MRKMQMSIRYRCAAIWTLVLLLVLALGAGLVLPWITQIAELDQRIATSSEQLMRYQRLVQTLPAIKAELAQAQNHEAVEAFYFKAPTAALIGAQLQTQVQEIVAAAEGRLISTQLLPEDKNQTPPQVRVRTQIQGTMNTLREVLERLAQAQPLLFVEQLSVRSSARAEPVRPVGRAPRQGMMPPTNPAGELTLQLDILGFVLAGKRS</sequence>
<protein>
    <submittedName>
        <fullName evidence="2">General secretion pathway protein GspM</fullName>
    </submittedName>
</protein>
<reference evidence="2 3" key="1">
    <citation type="submission" date="2018-01" db="EMBL/GenBank/DDBJ databases">
        <title>The complete genome sequence of Chromatium okenii LaCa, a purple sulfur bacterium with a turbulent life.</title>
        <authorList>
            <person name="Luedin S.M."/>
            <person name="Liechti N."/>
            <person name="Storelli N."/>
            <person name="Danza F."/>
            <person name="Wittwer M."/>
            <person name="Pothier J.F."/>
            <person name="Tonolla M.A."/>
        </authorList>
    </citation>
    <scope>NUCLEOTIDE SEQUENCE [LARGE SCALE GENOMIC DNA]</scope>
    <source>
        <strain evidence="2 3">LaCa</strain>
    </source>
</reference>
<evidence type="ECO:0000256" key="1">
    <source>
        <dbReference type="SAM" id="MobiDB-lite"/>
    </source>
</evidence>
<dbReference type="EMBL" id="PPGH01000034">
    <property type="protein sequence ID" value="PQJ96574.1"/>
    <property type="molecule type" value="Genomic_DNA"/>
</dbReference>
<accession>A0A2S7XS46</accession>
<gene>
    <name evidence="2" type="ORF">CXB77_07070</name>
</gene>
<name>A0A2S7XS46_9GAMM</name>
<dbReference type="Proteomes" id="UP000239936">
    <property type="component" value="Unassembled WGS sequence"/>
</dbReference>
<dbReference type="OrthoDB" id="5767259at2"/>
<dbReference type="InterPro" id="IPR034756">
    <property type="entry name" value="T2SSM_b"/>
</dbReference>
<feature type="region of interest" description="Disordered" evidence="1">
    <location>
        <begin position="168"/>
        <end position="188"/>
    </location>
</feature>
<dbReference type="AlphaFoldDB" id="A0A2S7XS46"/>
<comment type="caution">
    <text evidence="2">The sequence shown here is derived from an EMBL/GenBank/DDBJ whole genome shotgun (WGS) entry which is preliminary data.</text>
</comment>
<evidence type="ECO:0000313" key="3">
    <source>
        <dbReference type="Proteomes" id="UP000239936"/>
    </source>
</evidence>
<evidence type="ECO:0000313" key="2">
    <source>
        <dbReference type="EMBL" id="PQJ96574.1"/>
    </source>
</evidence>
<dbReference type="NCBIfam" id="NF040576">
    <property type="entry name" value="T2SS_GspM_XpsM"/>
    <property type="match status" value="1"/>
</dbReference>
<proteinExistence type="predicted"/>
<organism evidence="2 3">
    <name type="scientific">Chromatium okenii</name>
    <dbReference type="NCBI Taxonomy" id="61644"/>
    <lineage>
        <taxon>Bacteria</taxon>
        <taxon>Pseudomonadati</taxon>
        <taxon>Pseudomonadota</taxon>
        <taxon>Gammaproteobacteria</taxon>
        <taxon>Chromatiales</taxon>
        <taxon>Chromatiaceae</taxon>
        <taxon>Chromatium</taxon>
    </lineage>
</organism>
<dbReference type="Pfam" id="PF10741">
    <property type="entry name" value="T2SSM_b"/>
    <property type="match status" value="1"/>
</dbReference>